<feature type="compositionally biased region" description="Low complexity" evidence="1">
    <location>
        <begin position="229"/>
        <end position="245"/>
    </location>
</feature>
<feature type="compositionally biased region" description="Polar residues" evidence="1">
    <location>
        <begin position="96"/>
        <end position="107"/>
    </location>
</feature>
<comment type="caution">
    <text evidence="2">The sequence shown here is derived from an EMBL/GenBank/DDBJ whole genome shotgun (WGS) entry which is preliminary data.</text>
</comment>
<evidence type="ECO:0000256" key="1">
    <source>
        <dbReference type="SAM" id="MobiDB-lite"/>
    </source>
</evidence>
<feature type="compositionally biased region" description="Polar residues" evidence="1">
    <location>
        <begin position="591"/>
        <end position="608"/>
    </location>
</feature>
<feature type="region of interest" description="Disordered" evidence="1">
    <location>
        <begin position="1"/>
        <end position="158"/>
    </location>
</feature>
<accession>A0A8H7C353</accession>
<evidence type="ECO:0000313" key="2">
    <source>
        <dbReference type="EMBL" id="KAF7761323.1"/>
    </source>
</evidence>
<feature type="compositionally biased region" description="Basic residues" evidence="1">
    <location>
        <begin position="130"/>
        <end position="145"/>
    </location>
</feature>
<sequence>MEDINPEPSTKLPWPPSESDNEEGHGLDENVPSPTQEERGRKRKRGKERSHYGGGNNRGRAPSHISLSSSSPPSLHSRSSSRSLILPHPPSRQRRANSSSPSGSNAHPRSRPQLLSPYHSRNRSPSYQPKHSRSRKHRPAKRRRSQSPPPNPPHKSFWKKVRSYSDETVEALQTATPDVLRTFNNQVFANQEIEMRYLQHKYNQLKRDYRQLQETVDKLEHKGRISSHSLSQGGPSTLSSSSFPQPQPTLINYLRLENGQELFTLPTVEPVLRRPDGFRGFWTNAEWMSHRGGKQKPRNSSFLVEADGSPISEDECKIIRKTLRSTLNFLGVTIPFRLHGNLNSKQFRDHVTVSLESAHPGLGQCQHHWKVQQLVIENYKTWLQSFFTNYGAEMLSPVDIPRVYFGQWSQGKYAKCLRLTPEQIAELKEPPLADSQLQLEQGKPSKYASALASNQEPYAGHPNATTPGRIAWPSSPTSRSSATTFSIILSELSRNGFTPLPSPRANYARDPFGPFSLTVAPLPFSRHHRSQADQNNALSVEQSTSLPQVQQNLIPVIDPALVEKSIRARQSTRLNEESVSQPPPASPFLPTVNSTSLSLNFPNEHQITPTPPSPVNIATTFSSTATATNPACAISSSETTNTVTNLDRSTTMALDSSIITPATAPLSITTQPTPSPVIIAPPPTHCTTTPPSAAATNPASSVDATSASTILANSMDNTASLIPEAVDTASAAETRIPLSSGAIEDIPAEYNKELWLGRVRDFKKKTTTYCPRNNDKCPENLAGADWATKKVQANDPHNKNQDFAEYWGGMSASDKKLWFEKAKLLGYAVGNEVSRKSKKKTLE</sequence>
<reference evidence="2 3" key="1">
    <citation type="journal article" name="Sci. Rep.">
        <title>Telomere-to-telomere assembled and centromere annotated genomes of the two main subspecies of the button mushroom Agaricus bisporus reveal especially polymorphic chromosome ends.</title>
        <authorList>
            <person name="Sonnenberg A.S.M."/>
            <person name="Sedaghat-Telgerd N."/>
            <person name="Lavrijssen B."/>
            <person name="Ohm R.A."/>
            <person name="Hendrickx P.M."/>
            <person name="Scholtmeijer K."/>
            <person name="Baars J.J.P."/>
            <person name="van Peer A."/>
        </authorList>
    </citation>
    <scope>NUCLEOTIDE SEQUENCE [LARGE SCALE GENOMIC DNA]</scope>
    <source>
        <strain evidence="2 3">H119_p4</strain>
    </source>
</reference>
<proteinExistence type="predicted"/>
<organism evidence="2 3">
    <name type="scientific">Agaricus bisporus var. burnettii</name>
    <dbReference type="NCBI Taxonomy" id="192524"/>
    <lineage>
        <taxon>Eukaryota</taxon>
        <taxon>Fungi</taxon>
        <taxon>Dikarya</taxon>
        <taxon>Basidiomycota</taxon>
        <taxon>Agaricomycotina</taxon>
        <taxon>Agaricomycetes</taxon>
        <taxon>Agaricomycetidae</taxon>
        <taxon>Agaricales</taxon>
        <taxon>Agaricineae</taxon>
        <taxon>Agaricaceae</taxon>
        <taxon>Agaricus</taxon>
    </lineage>
</organism>
<name>A0A8H7C353_AGABI</name>
<feature type="compositionally biased region" description="Low complexity" evidence="1">
    <location>
        <begin position="62"/>
        <end position="86"/>
    </location>
</feature>
<dbReference type="EMBL" id="JABXXO010000014">
    <property type="protein sequence ID" value="KAF7761323.1"/>
    <property type="molecule type" value="Genomic_DNA"/>
</dbReference>
<feature type="region of interest" description="Disordered" evidence="1">
    <location>
        <begin position="221"/>
        <end position="245"/>
    </location>
</feature>
<evidence type="ECO:0000313" key="3">
    <source>
        <dbReference type="Proteomes" id="UP000629468"/>
    </source>
</evidence>
<dbReference type="Proteomes" id="UP000629468">
    <property type="component" value="Unassembled WGS sequence"/>
</dbReference>
<feature type="region of interest" description="Disordered" evidence="1">
    <location>
        <begin position="456"/>
        <end position="477"/>
    </location>
</feature>
<feature type="region of interest" description="Disordered" evidence="1">
    <location>
        <begin position="572"/>
        <end position="618"/>
    </location>
</feature>
<protein>
    <submittedName>
        <fullName evidence="2">Uncharacterized protein</fullName>
    </submittedName>
</protein>
<dbReference type="AlphaFoldDB" id="A0A8H7C353"/>
<gene>
    <name evidence="2" type="ORF">Agabi119p4_10732</name>
</gene>